<proteinExistence type="predicted"/>
<protein>
    <submittedName>
        <fullName evidence="1">Uncharacterized protein</fullName>
    </submittedName>
</protein>
<gene>
    <name evidence="1" type="ORF">METZ01_LOCUS29790</name>
</gene>
<sequence length="127" mass="14754">VILLTPIVAAKLVFDATSYTGSEPVNEPWVQSSMEFVTWNGEKWTGWVRNEGFELRPQNEGRWSQHSNSMLAFMDWEGAPWQARIDGDSFLLAHHGDWQGHTERAMAIHYRDWQGRNQLRTLAQLNR</sequence>
<evidence type="ECO:0000313" key="1">
    <source>
        <dbReference type="EMBL" id="SUZ76936.1"/>
    </source>
</evidence>
<dbReference type="AlphaFoldDB" id="A0A381QCA1"/>
<name>A0A381QCA1_9ZZZZ</name>
<dbReference type="EMBL" id="UINC01001296">
    <property type="protein sequence ID" value="SUZ76936.1"/>
    <property type="molecule type" value="Genomic_DNA"/>
</dbReference>
<organism evidence="1">
    <name type="scientific">marine metagenome</name>
    <dbReference type="NCBI Taxonomy" id="408172"/>
    <lineage>
        <taxon>unclassified sequences</taxon>
        <taxon>metagenomes</taxon>
        <taxon>ecological metagenomes</taxon>
    </lineage>
</organism>
<accession>A0A381QCA1</accession>
<reference evidence="1" key="1">
    <citation type="submission" date="2018-05" db="EMBL/GenBank/DDBJ databases">
        <authorList>
            <person name="Lanie J.A."/>
            <person name="Ng W.-L."/>
            <person name="Kazmierczak K.M."/>
            <person name="Andrzejewski T.M."/>
            <person name="Davidsen T.M."/>
            <person name="Wayne K.J."/>
            <person name="Tettelin H."/>
            <person name="Glass J.I."/>
            <person name="Rusch D."/>
            <person name="Podicherti R."/>
            <person name="Tsui H.-C.T."/>
            <person name="Winkler M.E."/>
        </authorList>
    </citation>
    <scope>NUCLEOTIDE SEQUENCE</scope>
</reference>
<feature type="non-terminal residue" evidence="1">
    <location>
        <position position="1"/>
    </location>
</feature>